<feature type="region of interest" description="Disordered" evidence="2">
    <location>
        <begin position="1"/>
        <end position="35"/>
    </location>
</feature>
<evidence type="ECO:0000313" key="4">
    <source>
        <dbReference type="Proteomes" id="UP001500889"/>
    </source>
</evidence>
<keyword evidence="4" id="KW-1185">Reference proteome</keyword>
<feature type="region of interest" description="Disordered" evidence="2">
    <location>
        <begin position="139"/>
        <end position="213"/>
    </location>
</feature>
<protein>
    <submittedName>
        <fullName evidence="3">Uncharacterized protein</fullName>
    </submittedName>
</protein>
<organism evidence="3 4">
    <name type="scientific">Drosophila madeirensis</name>
    <name type="common">Fruit fly</name>
    <dbReference type="NCBI Taxonomy" id="30013"/>
    <lineage>
        <taxon>Eukaryota</taxon>
        <taxon>Metazoa</taxon>
        <taxon>Ecdysozoa</taxon>
        <taxon>Arthropoda</taxon>
        <taxon>Hexapoda</taxon>
        <taxon>Insecta</taxon>
        <taxon>Pterygota</taxon>
        <taxon>Neoptera</taxon>
        <taxon>Endopterygota</taxon>
        <taxon>Diptera</taxon>
        <taxon>Brachycera</taxon>
        <taxon>Muscomorpha</taxon>
        <taxon>Ephydroidea</taxon>
        <taxon>Drosophilidae</taxon>
        <taxon>Drosophila</taxon>
        <taxon>Sophophora</taxon>
    </lineage>
</organism>
<feature type="compositionally biased region" description="Basic and acidic residues" evidence="2">
    <location>
        <begin position="192"/>
        <end position="213"/>
    </location>
</feature>
<evidence type="ECO:0000313" key="3">
    <source>
        <dbReference type="EMBL" id="BFF92549.1"/>
    </source>
</evidence>
<sequence>MPSQSRSGRQERRKQSLAQRQSAKKRESRHSQRYSRELIQLMVQQVKTMLTQQQGTMTLQNSHRLSKRLENLKKLSHKMPQGWKSFKDTIKRLDMAFSGLLPLEVALNTAPKEKNEPRSLSVASMGPYQVPLERADRRSYWTPPRAASKEDHRMMRSIEASPTSLMVKRRDSGSKEQDNKNKRSSRSSSTKAKKDIPQMKVKLERSHSADRIEKDVKKVSVPEKRMKKRLAKKKSIIKPSISFGEISHSSYFSSKLTRPRPIEIEPSDSKTNENKMFEADISGQSSSTTSKRSISFTAKSKEPKEDSVNKKPFDLLSRVRYLSYHLPTRETKKESKESCNRPLDIMDSIRNRITISESSFISRAKLNAALDDAVSDVPYHQNLLEASEEENRILHERQERQMRLIRQAQKAEPKRRLQSSEGSVNSRQEPEPFPDLNVAAVREEWVRYFAQLEKTPMELLLEQRRSERAALELQRQEAQQQAAEQQRLQLERQTHPWRYKRRPKKTQDMYTLSDLFPQPEKAYEVCPECGTCVCCMEQQNTQSPIIVTEEMIRKFRYLRVAKRLCSCVN</sequence>
<feature type="compositionally biased region" description="Low complexity" evidence="2">
    <location>
        <begin position="282"/>
        <end position="297"/>
    </location>
</feature>
<gene>
    <name evidence="3" type="ORF">DMAD_10584</name>
</gene>
<reference evidence="3 4" key="1">
    <citation type="submission" date="2024-02" db="EMBL/GenBank/DDBJ databases">
        <title>A chromosome-level genome assembly of Drosophila madeirensis, a fruit fly species endemic to Madeira island.</title>
        <authorList>
            <person name="Tomihara K."/>
            <person name="Llopart A."/>
            <person name="Yamamoto D."/>
        </authorList>
    </citation>
    <scope>NUCLEOTIDE SEQUENCE [LARGE SCALE GENOMIC DNA]</scope>
    <source>
        <strain evidence="3 4">RF1</strain>
    </source>
</reference>
<feature type="compositionally biased region" description="Basic and acidic residues" evidence="2">
    <location>
        <begin position="168"/>
        <end position="181"/>
    </location>
</feature>
<feature type="compositionally biased region" description="Basic and acidic residues" evidence="2">
    <location>
        <begin position="260"/>
        <end position="278"/>
    </location>
</feature>
<feature type="region of interest" description="Disordered" evidence="2">
    <location>
        <begin position="252"/>
        <end position="309"/>
    </location>
</feature>
<dbReference type="EMBL" id="AP029263">
    <property type="protein sequence ID" value="BFF92549.1"/>
    <property type="molecule type" value="Genomic_DNA"/>
</dbReference>
<feature type="compositionally biased region" description="Basic residues" evidence="2">
    <location>
        <begin position="22"/>
        <end position="33"/>
    </location>
</feature>
<proteinExistence type="predicted"/>
<feature type="compositionally biased region" description="Basic and acidic residues" evidence="2">
    <location>
        <begin position="147"/>
        <end position="156"/>
    </location>
</feature>
<evidence type="ECO:0000256" key="1">
    <source>
        <dbReference type="SAM" id="Coils"/>
    </source>
</evidence>
<accession>A0AAU9FA36</accession>
<feature type="region of interest" description="Disordered" evidence="2">
    <location>
        <begin position="407"/>
        <end position="432"/>
    </location>
</feature>
<evidence type="ECO:0000256" key="2">
    <source>
        <dbReference type="SAM" id="MobiDB-lite"/>
    </source>
</evidence>
<feature type="compositionally biased region" description="Basic and acidic residues" evidence="2">
    <location>
        <begin position="299"/>
        <end position="309"/>
    </location>
</feature>
<dbReference type="Proteomes" id="UP001500889">
    <property type="component" value="Chromosome O"/>
</dbReference>
<name>A0AAU9FA36_DROMD</name>
<feature type="coiled-coil region" evidence="1">
    <location>
        <begin position="457"/>
        <end position="493"/>
    </location>
</feature>
<dbReference type="AlphaFoldDB" id="A0AAU9FA36"/>
<keyword evidence="1" id="KW-0175">Coiled coil</keyword>